<evidence type="ECO:0000313" key="2">
    <source>
        <dbReference type="EMBL" id="TPG46952.1"/>
    </source>
</evidence>
<feature type="compositionally biased region" description="Low complexity" evidence="1">
    <location>
        <begin position="65"/>
        <end position="81"/>
    </location>
</feature>
<dbReference type="AlphaFoldDB" id="A0A502FC59"/>
<organism evidence="2 3">
    <name type="scientific">Muricoccus nepalensis</name>
    <dbReference type="NCBI Taxonomy" id="1854500"/>
    <lineage>
        <taxon>Bacteria</taxon>
        <taxon>Pseudomonadati</taxon>
        <taxon>Pseudomonadota</taxon>
        <taxon>Alphaproteobacteria</taxon>
        <taxon>Acetobacterales</taxon>
        <taxon>Roseomonadaceae</taxon>
        <taxon>Muricoccus</taxon>
    </lineage>
</organism>
<comment type="caution">
    <text evidence="2">The sequence shown here is derived from an EMBL/GenBank/DDBJ whole genome shotgun (WGS) entry which is preliminary data.</text>
</comment>
<reference evidence="2 3" key="1">
    <citation type="journal article" date="2019" name="Environ. Microbiol.">
        <title>Species interactions and distinct microbial communities in high Arctic permafrost affected cryosols are associated with the CH4 and CO2 gas fluxes.</title>
        <authorList>
            <person name="Altshuler I."/>
            <person name="Hamel J."/>
            <person name="Turney S."/>
            <person name="Magnuson E."/>
            <person name="Levesque R."/>
            <person name="Greer C."/>
            <person name="Whyte L.G."/>
        </authorList>
    </citation>
    <scope>NUCLEOTIDE SEQUENCE [LARGE SCALE GENOMIC DNA]</scope>
    <source>
        <strain evidence="2 3">S9.3B</strain>
    </source>
</reference>
<dbReference type="EMBL" id="RCZP01000038">
    <property type="protein sequence ID" value="TPG46952.1"/>
    <property type="molecule type" value="Genomic_DNA"/>
</dbReference>
<accession>A0A502FC59</accession>
<feature type="compositionally biased region" description="Pro residues" evidence="1">
    <location>
        <begin position="95"/>
        <end position="105"/>
    </location>
</feature>
<feature type="region of interest" description="Disordered" evidence="1">
    <location>
        <begin position="158"/>
        <end position="177"/>
    </location>
</feature>
<dbReference type="Proteomes" id="UP000317078">
    <property type="component" value="Unassembled WGS sequence"/>
</dbReference>
<name>A0A502FC59_9PROT</name>
<evidence type="ECO:0000256" key="1">
    <source>
        <dbReference type="SAM" id="MobiDB-lite"/>
    </source>
</evidence>
<keyword evidence="3" id="KW-1185">Reference proteome</keyword>
<protein>
    <submittedName>
        <fullName evidence="2">DUF1289 domain-containing protein</fullName>
    </submittedName>
</protein>
<proteinExistence type="predicted"/>
<evidence type="ECO:0000313" key="3">
    <source>
        <dbReference type="Proteomes" id="UP000317078"/>
    </source>
</evidence>
<gene>
    <name evidence="2" type="ORF">EAH89_24275</name>
</gene>
<sequence>MRPRRRGQEGGEGRGRRGSGGSDQGAAAKGHGRAVSGRLRPACRPAGPAGQGPRPAGDPRPAEQRPSGRAGPSPGGATPRALAPSSGEPRENPPVTQPPLPQPPAPDERPCIKICEHEDATGWCLGCGMTKLERKAWKRAPAYRATIRASLPPRLEALSAQGHVTGPAAGRRKRKDD</sequence>
<dbReference type="InterPro" id="IPR010710">
    <property type="entry name" value="DUF1289"/>
</dbReference>
<dbReference type="OrthoDB" id="9811423at2"/>
<feature type="region of interest" description="Disordered" evidence="1">
    <location>
        <begin position="1"/>
        <end position="110"/>
    </location>
</feature>
<dbReference type="Pfam" id="PF06945">
    <property type="entry name" value="DUF1289"/>
    <property type="match status" value="1"/>
</dbReference>
<feature type="compositionally biased region" description="Low complexity" evidence="1">
    <location>
        <begin position="37"/>
        <end position="55"/>
    </location>
</feature>
<feature type="compositionally biased region" description="Basic and acidic residues" evidence="1">
    <location>
        <begin position="1"/>
        <end position="15"/>
    </location>
</feature>